<dbReference type="PANTHER" id="PTHR11735:SF11">
    <property type="entry name" value="TRNA THREONYLCARBAMOYLADENOSINE BIOSYNTHESIS PROTEIN TSAB"/>
    <property type="match status" value="1"/>
</dbReference>
<dbReference type="GO" id="GO:0002949">
    <property type="term" value="P:tRNA threonylcarbamoyladenosine modification"/>
    <property type="evidence" value="ECO:0007669"/>
    <property type="project" value="InterPro"/>
</dbReference>
<dbReference type="InterPro" id="IPR000905">
    <property type="entry name" value="Gcp-like_dom"/>
</dbReference>
<evidence type="ECO:0000313" key="2">
    <source>
        <dbReference type="EMBL" id="CAB4678557.1"/>
    </source>
</evidence>
<accession>A0A6J6MX52</accession>
<sequence length="218" mass="22987">MHATSTRISGYSLAIDTSAGTSVAVLSMGTVLAELNFPEPMTHSERIGAAIEQVLADANVRPSQISQVVAGVGPGPFTGLRVGLAAAQFFALGAKADLVAVCSLDAIALDYFAANPGSKALLVSTDARRKEVFWASYQAVTNGIPVRVLGPSVNKPEDLNQFIDLEEHERTDLVVRAASLGQIAFSQSLTELGPDRDLTPIYLREPDAVPTKPKKVSG</sequence>
<dbReference type="NCBIfam" id="TIGR03725">
    <property type="entry name" value="T6A_YeaZ"/>
    <property type="match status" value="1"/>
</dbReference>
<dbReference type="AlphaFoldDB" id="A0A6J6MX52"/>
<dbReference type="EMBL" id="CAEZXL010000006">
    <property type="protein sequence ID" value="CAB4678557.1"/>
    <property type="molecule type" value="Genomic_DNA"/>
</dbReference>
<dbReference type="PANTHER" id="PTHR11735">
    <property type="entry name" value="TRNA N6-ADENOSINE THREONYLCARBAMOYLTRANSFERASE"/>
    <property type="match status" value="1"/>
</dbReference>
<organism evidence="2">
    <name type="scientific">freshwater metagenome</name>
    <dbReference type="NCBI Taxonomy" id="449393"/>
    <lineage>
        <taxon>unclassified sequences</taxon>
        <taxon>metagenomes</taxon>
        <taxon>ecological metagenomes</taxon>
    </lineage>
</organism>
<protein>
    <submittedName>
        <fullName evidence="2">Unannotated protein</fullName>
    </submittedName>
</protein>
<dbReference type="InterPro" id="IPR022496">
    <property type="entry name" value="T6A_TsaB"/>
</dbReference>
<name>A0A6J6MX52_9ZZZZ</name>
<proteinExistence type="predicted"/>
<dbReference type="Gene3D" id="3.30.420.40">
    <property type="match status" value="1"/>
</dbReference>
<dbReference type="GO" id="GO:0005829">
    <property type="term" value="C:cytosol"/>
    <property type="evidence" value="ECO:0007669"/>
    <property type="project" value="TreeGrafter"/>
</dbReference>
<dbReference type="InterPro" id="IPR043129">
    <property type="entry name" value="ATPase_NBD"/>
</dbReference>
<evidence type="ECO:0000259" key="1">
    <source>
        <dbReference type="Pfam" id="PF00814"/>
    </source>
</evidence>
<feature type="domain" description="Gcp-like" evidence="1">
    <location>
        <begin position="42"/>
        <end position="160"/>
    </location>
</feature>
<dbReference type="CDD" id="cd24032">
    <property type="entry name" value="ASKHA_NBD_TsaB"/>
    <property type="match status" value="1"/>
</dbReference>
<gene>
    <name evidence="2" type="ORF">UFOPK2373_00086</name>
</gene>
<reference evidence="2" key="1">
    <citation type="submission" date="2020-05" db="EMBL/GenBank/DDBJ databases">
        <authorList>
            <person name="Chiriac C."/>
            <person name="Salcher M."/>
            <person name="Ghai R."/>
            <person name="Kavagutti S V."/>
        </authorList>
    </citation>
    <scope>NUCLEOTIDE SEQUENCE</scope>
</reference>
<dbReference type="Pfam" id="PF00814">
    <property type="entry name" value="TsaD"/>
    <property type="match status" value="1"/>
</dbReference>
<dbReference type="SUPFAM" id="SSF53067">
    <property type="entry name" value="Actin-like ATPase domain"/>
    <property type="match status" value="2"/>
</dbReference>